<dbReference type="Proteomes" id="UP001058974">
    <property type="component" value="Chromosome 1"/>
</dbReference>
<proteinExistence type="predicted"/>
<dbReference type="GO" id="GO:0010073">
    <property type="term" value="P:meristem maintenance"/>
    <property type="evidence" value="ECO:0007669"/>
    <property type="project" value="InterPro"/>
</dbReference>
<dbReference type="PANTHER" id="PTHR46033">
    <property type="entry name" value="PROTEIN MAIN-LIKE 2"/>
    <property type="match status" value="1"/>
</dbReference>
<dbReference type="Pfam" id="PF10536">
    <property type="entry name" value="PMD"/>
    <property type="match status" value="1"/>
</dbReference>
<dbReference type="InterPro" id="IPR044824">
    <property type="entry name" value="MAIN-like"/>
</dbReference>
<dbReference type="InterPro" id="IPR019557">
    <property type="entry name" value="AminoTfrase-like_pln_mobile"/>
</dbReference>
<name>A0A9D5GXR0_PEA</name>
<reference evidence="2 3" key="1">
    <citation type="journal article" date="2022" name="Nat. Genet.">
        <title>Improved pea reference genome and pan-genome highlight genomic features and evolutionary characteristics.</title>
        <authorList>
            <person name="Yang T."/>
            <person name="Liu R."/>
            <person name="Luo Y."/>
            <person name="Hu S."/>
            <person name="Wang D."/>
            <person name="Wang C."/>
            <person name="Pandey M.K."/>
            <person name="Ge S."/>
            <person name="Xu Q."/>
            <person name="Li N."/>
            <person name="Li G."/>
            <person name="Huang Y."/>
            <person name="Saxena R.K."/>
            <person name="Ji Y."/>
            <person name="Li M."/>
            <person name="Yan X."/>
            <person name="He Y."/>
            <person name="Liu Y."/>
            <person name="Wang X."/>
            <person name="Xiang C."/>
            <person name="Varshney R.K."/>
            <person name="Ding H."/>
            <person name="Gao S."/>
            <person name="Zong X."/>
        </authorList>
    </citation>
    <scope>NUCLEOTIDE SEQUENCE [LARGE SCALE GENOMIC DNA]</scope>
    <source>
        <strain evidence="2 3">cv. Zhongwan 6</strain>
    </source>
</reference>
<protein>
    <recommendedName>
        <fullName evidence="1">Aminotransferase-like plant mobile domain-containing protein</fullName>
    </recommendedName>
</protein>
<dbReference type="Gramene" id="Psat01G0338700-T1">
    <property type="protein sequence ID" value="KAI5445110.1"/>
    <property type="gene ID" value="KIW84_013387"/>
</dbReference>
<dbReference type="EMBL" id="JAMSHJ010000001">
    <property type="protein sequence ID" value="KAI5445110.1"/>
    <property type="molecule type" value="Genomic_DNA"/>
</dbReference>
<comment type="caution">
    <text evidence="2">The sequence shown here is derived from an EMBL/GenBank/DDBJ whole genome shotgun (WGS) entry which is preliminary data.</text>
</comment>
<keyword evidence="3" id="KW-1185">Reference proteome</keyword>
<dbReference type="PANTHER" id="PTHR46033:SF8">
    <property type="entry name" value="PROTEIN MAINTENANCE OF MERISTEMS-LIKE"/>
    <property type="match status" value="1"/>
</dbReference>
<evidence type="ECO:0000259" key="1">
    <source>
        <dbReference type="Pfam" id="PF10536"/>
    </source>
</evidence>
<dbReference type="AlphaFoldDB" id="A0A9D5GXR0"/>
<sequence length="493" mass="55683">MVSSDSAESFWSLTYRCSESELLERTSCSDASDILLFCSELDFLERVSTSDAPGLLIILVRRRGADGRIPVRTLDRGASSSAAAAEPTGYPGGPYDTSLLVKYEHHVARHIWFGEERGPKKELKVAGHGLKLTSRRTSLNKIDTNLVSAFVERWHLETSSFHMPFGEMSITLDDVACLLHLPIRGIFWSPQDVTEELAVELAVDYLGVSQGQAQPHVRSCRGSYYKLEWLYDIFVHHRAASSWAYATRAYLLMLVGSIIFADKTFTLVEARYLLLFRDLDGCSGYSWGAAALVTLYRYLGDASMYSCKQLGGYPTLLQCWIHEYFPTVGKRGENWNPAGNCGLPRAMRWGCLKWGETVVPYLPDRCLRQFGYRQYVPSPPLDCMMATDIDVDWISYHQSVVAVISSSTVATTPSEVEDGYLEWYYRVSHPRLVPPHRDAPRDVPVPVYDAGSSDPDWARVSTLIRRYLRQVNAEEEDPQFSDLFEALHISRSH</sequence>
<evidence type="ECO:0000313" key="3">
    <source>
        <dbReference type="Proteomes" id="UP001058974"/>
    </source>
</evidence>
<feature type="domain" description="Aminotransferase-like plant mobile" evidence="1">
    <location>
        <begin position="136"/>
        <end position="352"/>
    </location>
</feature>
<gene>
    <name evidence="2" type="ORF">KIW84_013387</name>
</gene>
<organism evidence="2 3">
    <name type="scientific">Pisum sativum</name>
    <name type="common">Garden pea</name>
    <name type="synonym">Lathyrus oleraceus</name>
    <dbReference type="NCBI Taxonomy" id="3888"/>
    <lineage>
        <taxon>Eukaryota</taxon>
        <taxon>Viridiplantae</taxon>
        <taxon>Streptophyta</taxon>
        <taxon>Embryophyta</taxon>
        <taxon>Tracheophyta</taxon>
        <taxon>Spermatophyta</taxon>
        <taxon>Magnoliopsida</taxon>
        <taxon>eudicotyledons</taxon>
        <taxon>Gunneridae</taxon>
        <taxon>Pentapetalae</taxon>
        <taxon>rosids</taxon>
        <taxon>fabids</taxon>
        <taxon>Fabales</taxon>
        <taxon>Fabaceae</taxon>
        <taxon>Papilionoideae</taxon>
        <taxon>50 kb inversion clade</taxon>
        <taxon>NPAAA clade</taxon>
        <taxon>Hologalegina</taxon>
        <taxon>IRL clade</taxon>
        <taxon>Fabeae</taxon>
        <taxon>Lathyrus</taxon>
    </lineage>
</organism>
<evidence type="ECO:0000313" key="2">
    <source>
        <dbReference type="EMBL" id="KAI5445110.1"/>
    </source>
</evidence>
<accession>A0A9D5GXR0</accession>